<evidence type="ECO:0000313" key="8">
    <source>
        <dbReference type="Proteomes" id="UP000649753"/>
    </source>
</evidence>
<evidence type="ECO:0000256" key="2">
    <source>
        <dbReference type="ARBA" id="ARBA00022692"/>
    </source>
</evidence>
<dbReference type="Proteomes" id="UP000649753">
    <property type="component" value="Unassembled WGS sequence"/>
</dbReference>
<dbReference type="AlphaFoldDB" id="A0A927QYD3"/>
<dbReference type="SUPFAM" id="SSF53300">
    <property type="entry name" value="vWA-like"/>
    <property type="match status" value="1"/>
</dbReference>
<dbReference type="PANTHER" id="PTHR22550:SF5">
    <property type="entry name" value="LEUCINE ZIPPER PROTEIN 4"/>
    <property type="match status" value="1"/>
</dbReference>
<keyword evidence="1" id="KW-1003">Cell membrane</keyword>
<dbReference type="Pfam" id="PF07584">
    <property type="entry name" value="BatA"/>
    <property type="match status" value="1"/>
</dbReference>
<keyword evidence="4 5" id="KW-0472">Membrane</keyword>
<protein>
    <submittedName>
        <fullName evidence="7">Ca-activated chloride channel family protein</fullName>
    </submittedName>
</protein>
<proteinExistence type="predicted"/>
<feature type="transmembrane region" description="Helical" evidence="5">
    <location>
        <begin position="6"/>
        <end position="25"/>
    </location>
</feature>
<keyword evidence="8" id="KW-1185">Reference proteome</keyword>
<evidence type="ECO:0000256" key="4">
    <source>
        <dbReference type="ARBA" id="ARBA00023136"/>
    </source>
</evidence>
<evidence type="ECO:0000256" key="5">
    <source>
        <dbReference type="SAM" id="Phobius"/>
    </source>
</evidence>
<dbReference type="Gene3D" id="3.40.50.410">
    <property type="entry name" value="von Willebrand factor, type A domain"/>
    <property type="match status" value="1"/>
</dbReference>
<evidence type="ECO:0000256" key="3">
    <source>
        <dbReference type="ARBA" id="ARBA00022989"/>
    </source>
</evidence>
<dbReference type="PANTHER" id="PTHR22550">
    <property type="entry name" value="SPORE GERMINATION PROTEIN"/>
    <property type="match status" value="1"/>
</dbReference>
<reference evidence="7" key="1">
    <citation type="submission" date="2020-10" db="EMBL/GenBank/DDBJ databases">
        <title>Sequencing the genomes of 1000 actinobacteria strains.</title>
        <authorList>
            <person name="Klenk H.-P."/>
        </authorList>
    </citation>
    <scope>NUCLEOTIDE SEQUENCE</scope>
    <source>
        <strain evidence="7">DSM 46832</strain>
    </source>
</reference>
<gene>
    <name evidence="7" type="ORF">H4W31_003380</name>
</gene>
<organism evidence="7 8">
    <name type="scientific">Plantactinospora soyae</name>
    <dbReference type="NCBI Taxonomy" id="1544732"/>
    <lineage>
        <taxon>Bacteria</taxon>
        <taxon>Bacillati</taxon>
        <taxon>Actinomycetota</taxon>
        <taxon>Actinomycetes</taxon>
        <taxon>Micromonosporales</taxon>
        <taxon>Micromonosporaceae</taxon>
        <taxon>Plantactinospora</taxon>
    </lineage>
</organism>
<evidence type="ECO:0000313" key="7">
    <source>
        <dbReference type="EMBL" id="MBE1487742.1"/>
    </source>
</evidence>
<keyword evidence="3 5" id="KW-1133">Transmembrane helix</keyword>
<feature type="transmembrane region" description="Helical" evidence="5">
    <location>
        <begin position="56"/>
        <end position="73"/>
    </location>
</feature>
<evidence type="ECO:0000256" key="1">
    <source>
        <dbReference type="ARBA" id="ARBA00022475"/>
    </source>
</evidence>
<dbReference type="InterPro" id="IPR002035">
    <property type="entry name" value="VWF_A"/>
</dbReference>
<evidence type="ECO:0000259" key="6">
    <source>
        <dbReference type="PROSITE" id="PS50234"/>
    </source>
</evidence>
<feature type="domain" description="VWFA" evidence="6">
    <location>
        <begin position="87"/>
        <end position="279"/>
    </location>
</feature>
<dbReference type="EMBL" id="JADBEB010000001">
    <property type="protein sequence ID" value="MBE1487742.1"/>
    <property type="molecule type" value="Genomic_DNA"/>
</dbReference>
<keyword evidence="2 5" id="KW-0812">Transmembrane</keyword>
<accession>A0A927QYD3</accession>
<dbReference type="InterPro" id="IPR036465">
    <property type="entry name" value="vWFA_dom_sf"/>
</dbReference>
<sequence>MTWQSPERLLLLLGVVGLAIWYLVLQRRRSRYAVRFTNLRLLDRVAPDRPSWRRHVPAGLFLGMLGLLVVGFARPEAEVRVPRERATVMVAVDVSTSMLATDVEPDRLAAAKSAAHKFADSLPDEFNVGLVAFAGSAAVLVPPGTDRSVLHTGIKRLAEGSTGVQGTAIGEAIGTSLEAIKTFDMQAAKNPPPARIVLLSDGANTSGRDPLAAADEAVQVGVPVHTISFGTASGYVARGGRPIRVPVDGQTLRAVAEQTKGGYHEAGTSAELRAVYEDIGTSVGYRTEKQDVCPVHRDRAAAGPGGGRRLDGVVLPTALTRRRVSRSDLLP</sequence>
<dbReference type="PROSITE" id="PS50234">
    <property type="entry name" value="VWFA"/>
    <property type="match status" value="1"/>
</dbReference>
<comment type="caution">
    <text evidence="7">The sequence shown here is derived from an EMBL/GenBank/DDBJ whole genome shotgun (WGS) entry which is preliminary data.</text>
</comment>
<name>A0A927QYD3_9ACTN</name>
<dbReference type="InterPro" id="IPR024163">
    <property type="entry name" value="Aerotolerance_reg_N"/>
</dbReference>
<dbReference type="Pfam" id="PF13519">
    <property type="entry name" value="VWA_2"/>
    <property type="match status" value="1"/>
</dbReference>
<dbReference type="SMART" id="SM00327">
    <property type="entry name" value="VWA"/>
    <property type="match status" value="1"/>
</dbReference>
<dbReference type="InterPro" id="IPR050768">
    <property type="entry name" value="UPF0353/GerABKA_families"/>
</dbReference>